<dbReference type="PANTHER" id="PTHR10811">
    <property type="entry name" value="FRINGE-RELATED"/>
    <property type="match status" value="1"/>
</dbReference>
<dbReference type="Pfam" id="PF04646">
    <property type="entry name" value="DUF604"/>
    <property type="match status" value="1"/>
</dbReference>
<keyword evidence="3" id="KW-1185">Reference proteome</keyword>
<organism evidence="2 3">
    <name type="scientific">Nyssa sinensis</name>
    <dbReference type="NCBI Taxonomy" id="561372"/>
    <lineage>
        <taxon>Eukaryota</taxon>
        <taxon>Viridiplantae</taxon>
        <taxon>Streptophyta</taxon>
        <taxon>Embryophyta</taxon>
        <taxon>Tracheophyta</taxon>
        <taxon>Spermatophyta</taxon>
        <taxon>Magnoliopsida</taxon>
        <taxon>eudicotyledons</taxon>
        <taxon>Gunneridae</taxon>
        <taxon>Pentapetalae</taxon>
        <taxon>asterids</taxon>
        <taxon>Cornales</taxon>
        <taxon>Nyssaceae</taxon>
        <taxon>Nyssa</taxon>
    </lineage>
</organism>
<feature type="transmembrane region" description="Helical" evidence="1">
    <location>
        <begin position="45"/>
        <end position="65"/>
    </location>
</feature>
<evidence type="ECO:0000313" key="2">
    <source>
        <dbReference type="EMBL" id="KAA8528074.1"/>
    </source>
</evidence>
<sequence length="499" mass="56645">MRAPQKAAHFHSFRFNLLPSSSAMSSKIATKFGAIKQKLKFSCTICKTLAISGLILSSVIFIFFLNDHLSCQASQFFAPFRYTLSSPKPNSTDSPTDITHLVFGLVGSEKAWRHRKSYIEAWWRPNITRGYLYLDRAPSEDLLPWPSSSPPFRQKSKHVVPVVVHILHAILELVREEHGGVRWYVMGDDDSVFFVDNIVRVLAKYDHSKYVYIGGHSESVLPNFVHSFDMGFGGAGFALSYPLAAALAKDLENCLERYWYLSVSDQILMSCVADLGVSLTAEKGLHQIDLRNDISGFLSAHPQSPLMSLHHLDFVDPIFPSMNRFESTNHLMKAANIDQSRLLQQTICYQKDTNWSFSIAWGYSAHIYEKLFPRSFLQKPIQTFRPWRKNPRPPHFFFDTRWPSSDPCEAPHLFLFESIEKTRGDQIVTSYVRSSPRGLPACSFTGNHSADYISKIQVFSSTMKPIEDGRSECCDIVGVNGMNITEVKFRACMEDEIIA</sequence>
<evidence type="ECO:0000256" key="1">
    <source>
        <dbReference type="SAM" id="Phobius"/>
    </source>
</evidence>
<accession>A0A5J5ACQ7</accession>
<evidence type="ECO:0000313" key="3">
    <source>
        <dbReference type="Proteomes" id="UP000325577"/>
    </source>
</evidence>
<dbReference type="EMBL" id="CM018045">
    <property type="protein sequence ID" value="KAA8528074.1"/>
    <property type="molecule type" value="Genomic_DNA"/>
</dbReference>
<dbReference type="AlphaFoldDB" id="A0A5J5ACQ7"/>
<dbReference type="Proteomes" id="UP000325577">
    <property type="component" value="Linkage Group LG21"/>
</dbReference>
<keyword evidence="1" id="KW-0812">Transmembrane</keyword>
<evidence type="ECO:0008006" key="4">
    <source>
        <dbReference type="Google" id="ProtNLM"/>
    </source>
</evidence>
<protein>
    <recommendedName>
        <fullName evidence="4">Fringe-related protein</fullName>
    </recommendedName>
</protein>
<keyword evidence="1" id="KW-0472">Membrane</keyword>
<name>A0A5J5ACQ7_9ASTE</name>
<dbReference type="InterPro" id="IPR006740">
    <property type="entry name" value="DUF604"/>
</dbReference>
<keyword evidence="1" id="KW-1133">Transmembrane helix</keyword>
<dbReference type="OrthoDB" id="414175at2759"/>
<dbReference type="Gene3D" id="3.90.550.50">
    <property type="match status" value="1"/>
</dbReference>
<proteinExistence type="predicted"/>
<gene>
    <name evidence="2" type="ORF">F0562_035057</name>
</gene>
<reference evidence="2 3" key="1">
    <citation type="submission" date="2019-09" db="EMBL/GenBank/DDBJ databases">
        <title>A chromosome-level genome assembly of the Chinese tupelo Nyssa sinensis.</title>
        <authorList>
            <person name="Yang X."/>
            <person name="Kang M."/>
            <person name="Yang Y."/>
            <person name="Xiong H."/>
            <person name="Wang M."/>
            <person name="Zhang Z."/>
            <person name="Wang Z."/>
            <person name="Wu H."/>
            <person name="Ma T."/>
            <person name="Liu J."/>
            <person name="Xi Z."/>
        </authorList>
    </citation>
    <scope>NUCLEOTIDE SEQUENCE [LARGE SCALE GENOMIC DNA]</scope>
    <source>
        <strain evidence="2">J267</strain>
        <tissue evidence="2">Leaf</tissue>
    </source>
</reference>